<feature type="compositionally biased region" description="Basic and acidic residues" evidence="1">
    <location>
        <begin position="43"/>
        <end position="54"/>
    </location>
</feature>
<gene>
    <name evidence="2" type="ORF">DSM5745_01024</name>
</gene>
<organism evidence="2 3">
    <name type="scientific">Aspergillus mulundensis</name>
    <dbReference type="NCBI Taxonomy" id="1810919"/>
    <lineage>
        <taxon>Eukaryota</taxon>
        <taxon>Fungi</taxon>
        <taxon>Dikarya</taxon>
        <taxon>Ascomycota</taxon>
        <taxon>Pezizomycotina</taxon>
        <taxon>Eurotiomycetes</taxon>
        <taxon>Eurotiomycetidae</taxon>
        <taxon>Eurotiales</taxon>
        <taxon>Aspergillaceae</taxon>
        <taxon>Aspergillus</taxon>
        <taxon>Aspergillus subgen. Nidulantes</taxon>
    </lineage>
</organism>
<proteinExistence type="predicted"/>
<keyword evidence="3" id="KW-1185">Reference proteome</keyword>
<evidence type="ECO:0000256" key="1">
    <source>
        <dbReference type="SAM" id="MobiDB-lite"/>
    </source>
</evidence>
<evidence type="ECO:0000313" key="2">
    <source>
        <dbReference type="EMBL" id="RDW93702.1"/>
    </source>
</evidence>
<feature type="region of interest" description="Disordered" evidence="1">
    <location>
        <begin position="1"/>
        <end position="90"/>
    </location>
</feature>
<dbReference type="Proteomes" id="UP000256690">
    <property type="component" value="Unassembled WGS sequence"/>
</dbReference>
<sequence length="90" mass="9747">MFTRGTRVFEDEYEGQNNEGLRAGLQDGEAGDPSNNMNTQPEHSTDKSSERWLDEAPPGEYEAEGDRLERESGGGGDGVSLLTGLGRGEE</sequence>
<dbReference type="RefSeq" id="XP_026608885.1">
    <property type="nucleotide sequence ID" value="XM_026743040.1"/>
</dbReference>
<dbReference type="GeneID" id="38111394"/>
<dbReference type="AlphaFoldDB" id="A0A3D8T571"/>
<name>A0A3D8T571_9EURO</name>
<comment type="caution">
    <text evidence="2">The sequence shown here is derived from an EMBL/GenBank/DDBJ whole genome shotgun (WGS) entry which is preliminary data.</text>
</comment>
<protein>
    <submittedName>
        <fullName evidence="2">Uncharacterized protein</fullName>
    </submittedName>
</protein>
<dbReference type="EMBL" id="PVWQ01000001">
    <property type="protein sequence ID" value="RDW93702.1"/>
    <property type="molecule type" value="Genomic_DNA"/>
</dbReference>
<reference evidence="2 3" key="1">
    <citation type="journal article" date="2018" name="IMA Fungus">
        <title>IMA Genome-F 9: Draft genome sequence of Annulohypoxylon stygium, Aspergillus mulundensis, Berkeleyomyces basicola (syn. Thielaviopsis basicola), Ceratocystis smalleyi, two Cercospora beticola strains, Coleophoma cylindrospora, Fusarium fracticaudum, Phialophora cf. hyalina, and Morchella septimelata.</title>
        <authorList>
            <person name="Wingfield B.D."/>
            <person name="Bills G.F."/>
            <person name="Dong Y."/>
            <person name="Huang W."/>
            <person name="Nel W.J."/>
            <person name="Swalarsk-Parry B.S."/>
            <person name="Vaghefi N."/>
            <person name="Wilken P.M."/>
            <person name="An Z."/>
            <person name="de Beer Z.W."/>
            <person name="De Vos L."/>
            <person name="Chen L."/>
            <person name="Duong T.A."/>
            <person name="Gao Y."/>
            <person name="Hammerbacher A."/>
            <person name="Kikkert J.R."/>
            <person name="Li Y."/>
            <person name="Li H."/>
            <person name="Li K."/>
            <person name="Li Q."/>
            <person name="Liu X."/>
            <person name="Ma X."/>
            <person name="Naidoo K."/>
            <person name="Pethybridge S.J."/>
            <person name="Sun J."/>
            <person name="Steenkamp E.T."/>
            <person name="van der Nest M.A."/>
            <person name="van Wyk S."/>
            <person name="Wingfield M.J."/>
            <person name="Xiong C."/>
            <person name="Yue Q."/>
            <person name="Zhang X."/>
        </authorList>
    </citation>
    <scope>NUCLEOTIDE SEQUENCE [LARGE SCALE GENOMIC DNA]</scope>
    <source>
        <strain evidence="2 3">DSM 5745</strain>
    </source>
</reference>
<feature type="compositionally biased region" description="Polar residues" evidence="1">
    <location>
        <begin position="33"/>
        <end position="42"/>
    </location>
</feature>
<evidence type="ECO:0000313" key="3">
    <source>
        <dbReference type="Proteomes" id="UP000256690"/>
    </source>
</evidence>
<accession>A0A3D8T571</accession>